<gene>
    <name evidence="5" type="ORF">SAMN05660477_00692</name>
</gene>
<evidence type="ECO:0000256" key="2">
    <source>
        <dbReference type="ARBA" id="ARBA00023172"/>
    </source>
</evidence>
<dbReference type="Gene3D" id="2.40.50.140">
    <property type="entry name" value="Nucleic acid-binding proteins"/>
    <property type="match status" value="1"/>
</dbReference>
<dbReference type="STRING" id="619805.SAMN05660477_00692"/>
<dbReference type="PANTHER" id="PTHR33991:SF1">
    <property type="entry name" value="DNA REPAIR PROTEIN RECO"/>
    <property type="match status" value="1"/>
</dbReference>
<dbReference type="Pfam" id="PF02565">
    <property type="entry name" value="RecO_C"/>
    <property type="match status" value="1"/>
</dbReference>
<dbReference type="Pfam" id="PF11967">
    <property type="entry name" value="RecO_N"/>
    <property type="match status" value="1"/>
</dbReference>
<dbReference type="GO" id="GO:0006302">
    <property type="term" value="P:double-strand break repair"/>
    <property type="evidence" value="ECO:0007669"/>
    <property type="project" value="TreeGrafter"/>
</dbReference>
<dbReference type="Proteomes" id="UP000191112">
    <property type="component" value="Unassembled WGS sequence"/>
</dbReference>
<dbReference type="InterPro" id="IPR012340">
    <property type="entry name" value="NA-bd_OB-fold"/>
</dbReference>
<dbReference type="InterPro" id="IPR022572">
    <property type="entry name" value="DNA_rep/recomb_RecO_N"/>
</dbReference>
<reference evidence="5 6" key="1">
    <citation type="submission" date="2017-02" db="EMBL/GenBank/DDBJ databases">
        <authorList>
            <person name="Peterson S.W."/>
        </authorList>
    </citation>
    <scope>NUCLEOTIDE SEQUENCE [LARGE SCALE GENOMIC DNA]</scope>
    <source>
        <strain evidence="5 6">DSM 22323</strain>
    </source>
</reference>
<dbReference type="NCBIfam" id="TIGR00613">
    <property type="entry name" value="reco"/>
    <property type="match status" value="1"/>
</dbReference>
<dbReference type="GO" id="GO:0006310">
    <property type="term" value="P:DNA recombination"/>
    <property type="evidence" value="ECO:0007669"/>
    <property type="project" value="UniProtKB-KW"/>
</dbReference>
<dbReference type="InterPro" id="IPR003717">
    <property type="entry name" value="RecO"/>
</dbReference>
<protein>
    <submittedName>
        <fullName evidence="5">DNA replication and repair protein RecO</fullName>
    </submittedName>
</protein>
<dbReference type="GO" id="GO:0043590">
    <property type="term" value="C:bacterial nucleoid"/>
    <property type="evidence" value="ECO:0007669"/>
    <property type="project" value="TreeGrafter"/>
</dbReference>
<dbReference type="PANTHER" id="PTHR33991">
    <property type="entry name" value="DNA REPAIR PROTEIN RECO"/>
    <property type="match status" value="1"/>
</dbReference>
<evidence type="ECO:0000256" key="1">
    <source>
        <dbReference type="ARBA" id="ARBA00022763"/>
    </source>
</evidence>
<proteinExistence type="predicted"/>
<keyword evidence="1" id="KW-0227">DNA damage</keyword>
<feature type="domain" description="DNA replication/recombination mediator RecO N-terminal" evidence="4">
    <location>
        <begin position="3"/>
        <end position="62"/>
    </location>
</feature>
<evidence type="ECO:0000313" key="6">
    <source>
        <dbReference type="Proteomes" id="UP000191112"/>
    </source>
</evidence>
<keyword evidence="3" id="KW-0234">DNA repair</keyword>
<dbReference type="EMBL" id="FUYZ01000002">
    <property type="protein sequence ID" value="SKB70562.1"/>
    <property type="molecule type" value="Genomic_DNA"/>
</dbReference>
<evidence type="ECO:0000313" key="5">
    <source>
        <dbReference type="EMBL" id="SKB70562.1"/>
    </source>
</evidence>
<dbReference type="AlphaFoldDB" id="A0A1T5DFS7"/>
<sequence length="229" mass="26866">MNSYKGFLLSYIRYGDNDAILHCYTEESAYLSFYIRGIYSVKNKKKAYLFPLNELQLSTNKGKFNTELLMASNIESVSKKDLYQDIKANAVIFFVADLLNQILRHENEAHPKLYAVIAEFLQEVELSNMQAHLVLMLKIIKIQGWAPLESEATYLNPETGNFGNSEVHYLFDKENSMIWKAYLNKENPYDLILTREQRQKFLDSLLVYYHFHFVDFKTPKSLEIIQDIF</sequence>
<organism evidence="5 6">
    <name type="scientific">Soonwooa buanensis</name>
    <dbReference type="NCBI Taxonomy" id="619805"/>
    <lineage>
        <taxon>Bacteria</taxon>
        <taxon>Pseudomonadati</taxon>
        <taxon>Bacteroidota</taxon>
        <taxon>Flavobacteriia</taxon>
        <taxon>Flavobacteriales</taxon>
        <taxon>Weeksellaceae</taxon>
        <taxon>Chryseobacterium group</taxon>
        <taxon>Soonwooa</taxon>
    </lineage>
</organism>
<dbReference type="RefSeq" id="WP_079665983.1">
    <property type="nucleotide sequence ID" value="NZ_FUYZ01000002.1"/>
</dbReference>
<dbReference type="OrthoDB" id="9789152at2"/>
<accession>A0A1T5DFS7</accession>
<evidence type="ECO:0000259" key="4">
    <source>
        <dbReference type="Pfam" id="PF11967"/>
    </source>
</evidence>
<evidence type="ECO:0000256" key="3">
    <source>
        <dbReference type="ARBA" id="ARBA00023204"/>
    </source>
</evidence>
<keyword evidence="2" id="KW-0233">DNA recombination</keyword>
<name>A0A1T5DFS7_9FLAO</name>
<keyword evidence="6" id="KW-1185">Reference proteome</keyword>